<evidence type="ECO:0000256" key="1">
    <source>
        <dbReference type="ARBA" id="ARBA00001946"/>
    </source>
</evidence>
<dbReference type="GO" id="GO:0046872">
    <property type="term" value="F:metal ion binding"/>
    <property type="evidence" value="ECO:0007669"/>
    <property type="project" value="UniProtKB-KW"/>
</dbReference>
<name>A0AAE3K9L8_9EURY</name>
<dbReference type="GO" id="GO:0005524">
    <property type="term" value="F:ATP binding"/>
    <property type="evidence" value="ECO:0007669"/>
    <property type="project" value="UniProtKB-KW"/>
</dbReference>
<keyword evidence="6" id="KW-0547">Nucleotide-binding</keyword>
<dbReference type="Proteomes" id="UP001203207">
    <property type="component" value="Unassembled WGS sequence"/>
</dbReference>
<comment type="cofactor">
    <cofactor evidence="1">
        <name>Mg(2+)</name>
        <dbReference type="ChEBI" id="CHEBI:18420"/>
    </cofactor>
</comment>
<dbReference type="EMBL" id="JAKRVX010000005">
    <property type="protein sequence ID" value="MCL9817735.1"/>
    <property type="molecule type" value="Genomic_DNA"/>
</dbReference>
<keyword evidence="8" id="KW-0460">Magnesium</keyword>
<evidence type="ECO:0000256" key="3">
    <source>
        <dbReference type="ARBA" id="ARBA00022679"/>
    </source>
</evidence>
<comment type="caution">
    <text evidence="9">The sequence shown here is derived from an EMBL/GenBank/DDBJ whole genome shotgun (WGS) entry which is preliminary data.</text>
</comment>
<evidence type="ECO:0000256" key="5">
    <source>
        <dbReference type="ARBA" id="ARBA00022723"/>
    </source>
</evidence>
<dbReference type="HAMAP" id="MF_00692">
    <property type="entry name" value="SelO"/>
    <property type="match status" value="1"/>
</dbReference>
<evidence type="ECO:0000256" key="4">
    <source>
        <dbReference type="ARBA" id="ARBA00022695"/>
    </source>
</evidence>
<reference evidence="9" key="2">
    <citation type="submission" date="2022-02" db="EMBL/GenBank/DDBJ databases">
        <authorList>
            <person name="Elcheninov A.G."/>
            <person name="Sorokin D.Y."/>
            <person name="Kublanov I.V."/>
        </authorList>
    </citation>
    <scope>NUCLEOTIDE SEQUENCE</scope>
    <source>
        <strain evidence="9">AArc-St2</strain>
    </source>
</reference>
<evidence type="ECO:0000313" key="10">
    <source>
        <dbReference type="Proteomes" id="UP001203207"/>
    </source>
</evidence>
<dbReference type="GO" id="GO:0070733">
    <property type="term" value="F:AMPylase activity"/>
    <property type="evidence" value="ECO:0007669"/>
    <property type="project" value="TreeGrafter"/>
</dbReference>
<keyword evidence="5" id="KW-0479">Metal-binding</keyword>
<evidence type="ECO:0000256" key="7">
    <source>
        <dbReference type="ARBA" id="ARBA00022840"/>
    </source>
</evidence>
<keyword evidence="3" id="KW-0808">Transferase</keyword>
<keyword evidence="7" id="KW-0067">ATP-binding</keyword>
<sequence length="464" mass="53062">MAYSFDTTYKNLDSSLYSRATPKNIANPETLILNDELCADLGLDTADLNAKILAGQDLLEGPIAQAYAGHQFGSFTLLGDGRAMILGEHVHDGERYDIQLKGSGRTPYSRRGDGSATVSSMLREYLYSYAMQNLHIKTSRSLAVVKTGEAVKRRQTEPGAVLVRVMNSHIRYGTFQYVASQASDELPQFTDYVIDRHYPQINANDRKYLDFFDAVMQSSIEMVVDWLRVGFIHGVMNTDNMSIDGETFDYGPCAFMNYYDEETVFSSIDKQGRYAFGNQRPILRWNLERLAEALQPLCARSALTYDELEGKLDEFEDRFDAQYYAMMRKKLGIDSGGQRELVDEFVDWLRDSKADYTNTFLELETPGSFDDPAYASPEFEQIRDRIAAIGLDEKLMQQANPRYIPRNYLVEEALYQYMETENLSKIKELLTLLQNPYTTKEMGSQFQQPPPREFDTEYTTFCNT</sequence>
<keyword evidence="10" id="KW-1185">Reference proteome</keyword>
<dbReference type="AlphaFoldDB" id="A0AAE3K9L8"/>
<accession>A0AAE3K9L8</accession>
<protein>
    <submittedName>
        <fullName evidence="9">YdiU family protein</fullName>
    </submittedName>
</protein>
<evidence type="ECO:0000256" key="8">
    <source>
        <dbReference type="ARBA" id="ARBA00022842"/>
    </source>
</evidence>
<dbReference type="PANTHER" id="PTHR32057:SF14">
    <property type="entry name" value="PROTEIN ADENYLYLTRANSFERASE SELO, MITOCHONDRIAL"/>
    <property type="match status" value="1"/>
</dbReference>
<evidence type="ECO:0000256" key="2">
    <source>
        <dbReference type="ARBA" id="ARBA00009747"/>
    </source>
</evidence>
<evidence type="ECO:0000313" key="9">
    <source>
        <dbReference type="EMBL" id="MCL9817735.1"/>
    </source>
</evidence>
<dbReference type="RefSeq" id="WP_250585040.1">
    <property type="nucleotide sequence ID" value="NZ_JAKRVX010000005.1"/>
</dbReference>
<dbReference type="Pfam" id="PF02696">
    <property type="entry name" value="SelO"/>
    <property type="match status" value="1"/>
</dbReference>
<comment type="similarity">
    <text evidence="2">Belongs to the SELO family.</text>
</comment>
<keyword evidence="4" id="KW-0548">Nucleotidyltransferase</keyword>
<dbReference type="PANTHER" id="PTHR32057">
    <property type="entry name" value="PROTEIN ADENYLYLTRANSFERASE SELO, MITOCHONDRIAL"/>
    <property type="match status" value="1"/>
</dbReference>
<gene>
    <name evidence="9" type="ORF">AArcSt2_12340</name>
</gene>
<organism evidence="9 10">
    <name type="scientific">Natronocalculus amylovorans</name>
    <dbReference type="NCBI Taxonomy" id="2917812"/>
    <lineage>
        <taxon>Archaea</taxon>
        <taxon>Methanobacteriati</taxon>
        <taxon>Methanobacteriota</taxon>
        <taxon>Stenosarchaea group</taxon>
        <taxon>Halobacteria</taxon>
        <taxon>Halobacteriales</taxon>
        <taxon>Haloferacaceae</taxon>
        <taxon>Natronocalculus</taxon>
    </lineage>
</organism>
<proteinExistence type="inferred from homology"/>
<dbReference type="InterPro" id="IPR003846">
    <property type="entry name" value="SelO"/>
</dbReference>
<reference evidence="9" key="1">
    <citation type="journal article" date="2022" name="Syst. Appl. Microbiol.">
        <title>Natronocalculus amylovorans gen. nov., sp. nov., and Natranaeroarchaeum aerophilus sp. nov., dominant culturable amylolytic natronoarchaea from hypersaline soda lakes in southwestern Siberia.</title>
        <authorList>
            <person name="Sorokin D.Y."/>
            <person name="Elcheninov A.G."/>
            <person name="Khizhniak T.V."/>
            <person name="Koenen M."/>
            <person name="Bale N.J."/>
            <person name="Damste J.S.S."/>
            <person name="Kublanov I.V."/>
        </authorList>
    </citation>
    <scope>NUCLEOTIDE SEQUENCE</scope>
    <source>
        <strain evidence="9">AArc-St2</strain>
    </source>
</reference>
<evidence type="ECO:0000256" key="6">
    <source>
        <dbReference type="ARBA" id="ARBA00022741"/>
    </source>
</evidence>
<dbReference type="NCBIfam" id="NF000658">
    <property type="entry name" value="PRK00029.1"/>
    <property type="match status" value="1"/>
</dbReference>